<dbReference type="InterPro" id="IPR008894">
    <property type="entry name" value="QdtA_cupin_dom"/>
</dbReference>
<accession>A0A6N7M2H4</accession>
<dbReference type="SUPFAM" id="SSF51182">
    <property type="entry name" value="RmlC-like cupins"/>
    <property type="match status" value="1"/>
</dbReference>
<evidence type="ECO:0000259" key="1">
    <source>
        <dbReference type="Pfam" id="PF05523"/>
    </source>
</evidence>
<dbReference type="CDD" id="cd20292">
    <property type="entry name" value="cupin_QdtA-like"/>
    <property type="match status" value="1"/>
</dbReference>
<dbReference type="InterPro" id="IPR011051">
    <property type="entry name" value="RmlC_Cupin_sf"/>
</dbReference>
<dbReference type="RefSeq" id="WP_153501637.1">
    <property type="nucleotide sequence ID" value="NZ_WIRE01000001.1"/>
</dbReference>
<reference evidence="2 3" key="1">
    <citation type="submission" date="2019-10" db="EMBL/GenBank/DDBJ databases">
        <title>Alcanivorax sp.PA15-N-34 draft genome sequence.</title>
        <authorList>
            <person name="Liao X."/>
            <person name="Shao Z."/>
        </authorList>
    </citation>
    <scope>NUCLEOTIDE SEQUENCE [LARGE SCALE GENOMIC DNA]</scope>
    <source>
        <strain evidence="2 3">PA15-N-34</strain>
    </source>
</reference>
<keyword evidence="3" id="KW-1185">Reference proteome</keyword>
<dbReference type="Gene3D" id="2.60.120.10">
    <property type="entry name" value="Jelly Rolls"/>
    <property type="match status" value="1"/>
</dbReference>
<protein>
    <submittedName>
        <fullName evidence="2">WxcM-like domain-containing protein</fullName>
    </submittedName>
</protein>
<gene>
    <name evidence="2" type="ORF">GFN93_13980</name>
</gene>
<dbReference type="AlphaFoldDB" id="A0A6N7M2H4"/>
<dbReference type="Pfam" id="PF05523">
    <property type="entry name" value="FdtA"/>
    <property type="match status" value="1"/>
</dbReference>
<comment type="caution">
    <text evidence="2">The sequence shown here is derived from an EMBL/GenBank/DDBJ whole genome shotgun (WGS) entry which is preliminary data.</text>
</comment>
<organism evidence="2 3">
    <name type="scientific">Alcanivorax sediminis</name>
    <dbReference type="NCBI Taxonomy" id="2663008"/>
    <lineage>
        <taxon>Bacteria</taxon>
        <taxon>Pseudomonadati</taxon>
        <taxon>Pseudomonadota</taxon>
        <taxon>Gammaproteobacteria</taxon>
        <taxon>Oceanospirillales</taxon>
        <taxon>Alcanivoracaceae</taxon>
        <taxon>Alcanivorax</taxon>
    </lineage>
</organism>
<name>A0A6N7M2H4_9GAMM</name>
<dbReference type="InterPro" id="IPR014710">
    <property type="entry name" value="RmlC-like_jellyroll"/>
</dbReference>
<evidence type="ECO:0000313" key="3">
    <source>
        <dbReference type="Proteomes" id="UP000469421"/>
    </source>
</evidence>
<sequence length="133" mass="15323">MSLARWHDLPYLGDGRGGLVAVEGLSDVPFEIRRVYYIFDTERGVSRGFHAHKELKQLMVCVSGRCEISLDDGKVKENVTLDSPKRGIIVESMMWREMHNFSENCVLLVMASDPYDESDYIRDYREFLEATNV</sequence>
<evidence type="ECO:0000313" key="2">
    <source>
        <dbReference type="EMBL" id="MQX54360.1"/>
    </source>
</evidence>
<proteinExistence type="predicted"/>
<dbReference type="EMBL" id="WIRE01000001">
    <property type="protein sequence ID" value="MQX54360.1"/>
    <property type="molecule type" value="Genomic_DNA"/>
</dbReference>
<feature type="domain" description="Sugar 3,4-ketoisomerase QdtA cupin" evidence="1">
    <location>
        <begin position="5"/>
        <end position="131"/>
    </location>
</feature>
<dbReference type="Proteomes" id="UP000469421">
    <property type="component" value="Unassembled WGS sequence"/>
</dbReference>